<evidence type="ECO:0000256" key="5">
    <source>
        <dbReference type="ARBA" id="ARBA00022840"/>
    </source>
</evidence>
<dbReference type="SUPFAM" id="SSF56104">
    <property type="entry name" value="SAICAR synthase-like"/>
    <property type="match status" value="1"/>
</dbReference>
<dbReference type="Ensembl" id="ENSDCDT00010046422.1">
    <property type="protein sequence ID" value="ENSDCDP00010036917.1"/>
    <property type="gene ID" value="ENSDCDG00010024127.1"/>
</dbReference>
<reference evidence="10 11" key="1">
    <citation type="submission" date="2020-06" db="EMBL/GenBank/DDBJ databases">
        <authorList>
            <consortium name="Wellcome Sanger Institute Data Sharing"/>
        </authorList>
    </citation>
    <scope>NUCLEOTIDE SEQUENCE [LARGE SCALE GENOMIC DNA]</scope>
</reference>
<evidence type="ECO:0000256" key="9">
    <source>
        <dbReference type="SAM" id="MobiDB-lite"/>
    </source>
</evidence>
<evidence type="ECO:0000256" key="7">
    <source>
        <dbReference type="ARBA" id="ARBA00036525"/>
    </source>
</evidence>
<dbReference type="InterPro" id="IPR038286">
    <property type="entry name" value="IPK_sf"/>
</dbReference>
<comment type="similarity">
    <text evidence="1 8">Belongs to the inositol phosphokinase (IPK) family.</text>
</comment>
<feature type="region of interest" description="Disordered" evidence="9">
    <location>
        <begin position="291"/>
        <end position="349"/>
    </location>
</feature>
<dbReference type="GO" id="GO:0005737">
    <property type="term" value="C:cytoplasm"/>
    <property type="evidence" value="ECO:0007669"/>
    <property type="project" value="TreeGrafter"/>
</dbReference>
<evidence type="ECO:0000313" key="10">
    <source>
        <dbReference type="Ensembl" id="ENSDCDP00010036917.1"/>
    </source>
</evidence>
<keyword evidence="4 8" id="KW-0418">Kinase</keyword>
<dbReference type="GeneID" id="114784858"/>
<dbReference type="PANTHER" id="PTHR12400">
    <property type="entry name" value="INOSITOL POLYPHOSPHATE KINASE"/>
    <property type="match status" value="1"/>
</dbReference>
<dbReference type="PANTHER" id="PTHR12400:SF51">
    <property type="entry name" value="INOSITOL POLYPHOSPHATE MULTIKINASE"/>
    <property type="match status" value="1"/>
</dbReference>
<evidence type="ECO:0000313" key="11">
    <source>
        <dbReference type="Proteomes" id="UP000694580"/>
    </source>
</evidence>
<feature type="compositionally biased region" description="Polar residues" evidence="9">
    <location>
        <begin position="291"/>
        <end position="300"/>
    </location>
</feature>
<protein>
    <recommendedName>
        <fullName evidence="8">Kinase</fullName>
        <ecNumber evidence="8">2.7.-.-</ecNumber>
    </recommendedName>
</protein>
<evidence type="ECO:0000256" key="2">
    <source>
        <dbReference type="ARBA" id="ARBA00022679"/>
    </source>
</evidence>
<comment type="catalytic activity">
    <reaction evidence="6">
        <text>1D-myo-inositol 1,4,5-trisphosphate + 2 ATP = 1D-myo-inositol 1,3,4,5,6-pentakisphosphate + 2 ADP + 2 H(+)</text>
        <dbReference type="Rhea" id="RHEA:32359"/>
        <dbReference type="ChEBI" id="CHEBI:15378"/>
        <dbReference type="ChEBI" id="CHEBI:30616"/>
        <dbReference type="ChEBI" id="CHEBI:57733"/>
        <dbReference type="ChEBI" id="CHEBI:203600"/>
        <dbReference type="ChEBI" id="CHEBI:456216"/>
        <dbReference type="EC" id="2.7.1.151"/>
    </reaction>
</comment>
<keyword evidence="5" id="KW-0067">ATP-binding</keyword>
<organism evidence="10 11">
    <name type="scientific">Denticeps clupeoides</name>
    <name type="common">denticle herring</name>
    <dbReference type="NCBI Taxonomy" id="299321"/>
    <lineage>
        <taxon>Eukaryota</taxon>
        <taxon>Metazoa</taxon>
        <taxon>Chordata</taxon>
        <taxon>Craniata</taxon>
        <taxon>Vertebrata</taxon>
        <taxon>Euteleostomi</taxon>
        <taxon>Actinopterygii</taxon>
        <taxon>Neopterygii</taxon>
        <taxon>Teleostei</taxon>
        <taxon>Clupei</taxon>
        <taxon>Clupeiformes</taxon>
        <taxon>Denticipitoidei</taxon>
        <taxon>Denticipitidae</taxon>
        <taxon>Denticeps</taxon>
    </lineage>
</organism>
<proteinExistence type="inferred from homology"/>
<dbReference type="Pfam" id="PF03770">
    <property type="entry name" value="IPK"/>
    <property type="match status" value="1"/>
</dbReference>
<dbReference type="EC" id="2.7.-.-" evidence="8"/>
<keyword evidence="11" id="KW-1185">Reference proteome</keyword>
<name>A0AAY4CUJ0_9TELE</name>
<dbReference type="GO" id="GO:0005634">
    <property type="term" value="C:nucleus"/>
    <property type="evidence" value="ECO:0007669"/>
    <property type="project" value="TreeGrafter"/>
</dbReference>
<evidence type="ECO:0000256" key="8">
    <source>
        <dbReference type="RuleBase" id="RU363090"/>
    </source>
</evidence>
<reference evidence="10" key="2">
    <citation type="submission" date="2025-08" db="UniProtKB">
        <authorList>
            <consortium name="Ensembl"/>
        </authorList>
    </citation>
    <scope>IDENTIFICATION</scope>
</reference>
<dbReference type="InterPro" id="IPR005522">
    <property type="entry name" value="IPK"/>
</dbReference>
<sequence length="385" mass="43350">MDSPLAFGKLDVSRATCLPRGGPSGPQAHLNGCVPLSHQVAGHKYGVNKVGILQHPDGTVLKQLQPPPRGPREMQFYSTVFAVDCRDPVLLDLQHHLPRYYGTWSSPDCPNDSYLKLEDITQLFRKPCIMDVKIGQRSYDPFASQEKREQQIKKYPLMEEIGFLLQGMRVYNVSTDSFTTYDQHYGRGLVKDTIKEGLSKFFYNGECLRKDAVTASIRRVQKILQWFEGQRQLNFYASSLLFVYEGLPLASSSTGTPDLGPAANSCEYNNNNIDQSLTTMYALHKQACTRSHLSSSTPGNGTWKCQRPNDNRAQSPKLEKGEADEAKEARDERRTVESEPKTRAGEEADVRMIDFAHVFPSESRDAGYTYGLKNLLRALQQVLND</sequence>
<comment type="catalytic activity">
    <reaction evidence="7">
        <text>1D-myo-inositol 1,3,4,6-tetrakisphosphate + ATP = 1D-myo-inositol 1,3,4,5,6-pentakisphosphate + ADP + H(+)</text>
        <dbReference type="Rhea" id="RHEA:12717"/>
        <dbReference type="ChEBI" id="CHEBI:15378"/>
        <dbReference type="ChEBI" id="CHEBI:30616"/>
        <dbReference type="ChEBI" id="CHEBI:57660"/>
        <dbReference type="ChEBI" id="CHEBI:57733"/>
        <dbReference type="ChEBI" id="CHEBI:456216"/>
        <dbReference type="EC" id="2.7.1.140"/>
    </reaction>
</comment>
<feature type="compositionally biased region" description="Basic and acidic residues" evidence="9">
    <location>
        <begin position="317"/>
        <end position="349"/>
    </location>
</feature>
<dbReference type="GeneTree" id="ENSGT00940000155309"/>
<evidence type="ECO:0000256" key="3">
    <source>
        <dbReference type="ARBA" id="ARBA00022741"/>
    </source>
</evidence>
<evidence type="ECO:0000256" key="1">
    <source>
        <dbReference type="ARBA" id="ARBA00007374"/>
    </source>
</evidence>
<accession>A0AAY4CUJ0</accession>
<keyword evidence="2 8" id="KW-0808">Transferase</keyword>
<dbReference type="GO" id="GO:0051765">
    <property type="term" value="F:inositol tetrakisphosphate kinase activity"/>
    <property type="evidence" value="ECO:0007669"/>
    <property type="project" value="TreeGrafter"/>
</dbReference>
<reference evidence="10" key="3">
    <citation type="submission" date="2025-09" db="UniProtKB">
        <authorList>
            <consortium name="Ensembl"/>
        </authorList>
    </citation>
    <scope>IDENTIFICATION</scope>
</reference>
<evidence type="ECO:0000256" key="4">
    <source>
        <dbReference type="ARBA" id="ARBA00022777"/>
    </source>
</evidence>
<evidence type="ECO:0000256" key="6">
    <source>
        <dbReference type="ARBA" id="ARBA00036164"/>
    </source>
</evidence>
<dbReference type="Gene3D" id="3.30.470.160">
    <property type="entry name" value="Inositol polyphosphate kinase"/>
    <property type="match status" value="1"/>
</dbReference>
<keyword evidence="3" id="KW-0547">Nucleotide-binding</keyword>
<dbReference type="AlphaFoldDB" id="A0AAY4CUJ0"/>
<dbReference type="GO" id="GO:0032958">
    <property type="term" value="P:inositol phosphate biosynthetic process"/>
    <property type="evidence" value="ECO:0007669"/>
    <property type="project" value="InterPro"/>
</dbReference>
<gene>
    <name evidence="10" type="primary">ipmkb</name>
</gene>
<dbReference type="GO" id="GO:0008440">
    <property type="term" value="F:inositol-1,4,5-trisphosphate 3-kinase activity"/>
    <property type="evidence" value="ECO:0007669"/>
    <property type="project" value="TreeGrafter"/>
</dbReference>
<dbReference type="RefSeq" id="XP_028826465.1">
    <property type="nucleotide sequence ID" value="XM_028970632.1"/>
</dbReference>
<dbReference type="Proteomes" id="UP000694580">
    <property type="component" value="Chromosome 2"/>
</dbReference>
<dbReference type="GO" id="GO:0005524">
    <property type="term" value="F:ATP binding"/>
    <property type="evidence" value="ECO:0007669"/>
    <property type="project" value="UniProtKB-KW"/>
</dbReference>